<evidence type="ECO:0000313" key="3">
    <source>
        <dbReference type="Proteomes" id="UP000256405"/>
    </source>
</evidence>
<keyword evidence="3" id="KW-1185">Reference proteome</keyword>
<reference evidence="2 3" key="1">
    <citation type="submission" date="2018-08" db="EMBL/GenBank/DDBJ databases">
        <title>Genomic Encyclopedia of Archaeal and Bacterial Type Strains, Phase II (KMG-II): from individual species to whole genera.</title>
        <authorList>
            <person name="Goeker M."/>
        </authorList>
    </citation>
    <scope>NUCLEOTIDE SEQUENCE [LARGE SCALE GENOMIC DNA]</scope>
    <source>
        <strain evidence="2 3">DSM 15986</strain>
    </source>
</reference>
<feature type="signal peptide" evidence="1">
    <location>
        <begin position="1"/>
        <end position="36"/>
    </location>
</feature>
<feature type="chain" id="PRO_5017731751" description="PorV/PorQ family protein" evidence="1">
    <location>
        <begin position="37"/>
        <end position="290"/>
    </location>
</feature>
<name>A0A3E0DH32_9BACT</name>
<keyword evidence="1" id="KW-0732">Signal</keyword>
<dbReference type="AlphaFoldDB" id="A0A3E0DH32"/>
<dbReference type="Gene3D" id="2.40.160.60">
    <property type="entry name" value="Outer membrane protein transport protein (OMPP1/FadL/TodX)"/>
    <property type="match status" value="1"/>
</dbReference>
<dbReference type="Proteomes" id="UP000256405">
    <property type="component" value="Unassembled WGS sequence"/>
</dbReference>
<sequence>MNIKFLTKLVKTFFRSIMKQLTFFCFLLCMHFSAKAQTDPLTQVHGARSQGMGNLRVHGTDTWSYFNNPGGLAKLESSAISAGYDSRFGIKELGTVDLVGAWKIKAGTLGFGVSRYGGKLFNQQSLGLAFANKLGIVSIGGKLEWFQTQIEGFGSGNSLIFSLGGMAELSPTFSIGASISNLNRSKISKDSETRLPTGVSLGLFYSPISQFQIHLEVEKDIQIKPIVKAGLEYALKDWIFLRTGINSNPSRLFFGMGLKSNQFSLDYAYGQNQALGSTNHLSLGFSLTEK</sequence>
<protein>
    <recommendedName>
        <fullName evidence="4">PorV/PorQ family protein</fullName>
    </recommendedName>
</protein>
<comment type="caution">
    <text evidence="2">The sequence shown here is derived from an EMBL/GenBank/DDBJ whole genome shotgun (WGS) entry which is preliminary data.</text>
</comment>
<dbReference type="EMBL" id="QUNF01000024">
    <property type="protein sequence ID" value="REG81899.1"/>
    <property type="molecule type" value="Genomic_DNA"/>
</dbReference>
<dbReference type="SUPFAM" id="SSF56935">
    <property type="entry name" value="Porins"/>
    <property type="match status" value="1"/>
</dbReference>
<organism evidence="2 3">
    <name type="scientific">Algoriphagus antarcticus</name>
    <dbReference type="NCBI Taxonomy" id="238540"/>
    <lineage>
        <taxon>Bacteria</taxon>
        <taxon>Pseudomonadati</taxon>
        <taxon>Bacteroidota</taxon>
        <taxon>Cytophagia</taxon>
        <taxon>Cytophagales</taxon>
        <taxon>Cyclobacteriaceae</taxon>
        <taxon>Algoriphagus</taxon>
    </lineage>
</organism>
<accession>A0A3E0DH32</accession>
<proteinExistence type="predicted"/>
<evidence type="ECO:0000313" key="2">
    <source>
        <dbReference type="EMBL" id="REG81899.1"/>
    </source>
</evidence>
<evidence type="ECO:0000256" key="1">
    <source>
        <dbReference type="SAM" id="SignalP"/>
    </source>
</evidence>
<evidence type="ECO:0008006" key="4">
    <source>
        <dbReference type="Google" id="ProtNLM"/>
    </source>
</evidence>
<gene>
    <name evidence="2" type="ORF">C8N25_12456</name>
</gene>